<sequence length="183" mass="21415">MLAYTYMSTYSWLMPNKTIYVADDDLPLFQRAQELVGGNLSGAVVTALKRFIELEEGKLEGFEEIVLRVGHNGARQVRFQGALLAEHRDVGDERMEHMRVFRSRKNKFVLHEQYANWSEYPESENWLRDLKNWRRMLGIEHDWGDYTLTIVDTVEDLKGKIPDLLYQRVSDIAEHAPVEELDI</sequence>
<evidence type="ECO:0000313" key="2">
    <source>
        <dbReference type="Proteomes" id="UP000638263"/>
    </source>
</evidence>
<evidence type="ECO:0000313" key="1">
    <source>
        <dbReference type="EMBL" id="GGL38849.1"/>
    </source>
</evidence>
<dbReference type="NCBIfam" id="TIGR04342">
    <property type="entry name" value="EXLDI"/>
    <property type="match status" value="1"/>
</dbReference>
<protein>
    <recommendedName>
        <fullName evidence="3">EXLDI protein</fullName>
    </recommendedName>
</protein>
<accession>A0A917RW18</accession>
<name>A0A917RW18_9NOCA</name>
<reference evidence="1" key="2">
    <citation type="submission" date="2020-09" db="EMBL/GenBank/DDBJ databases">
        <authorList>
            <person name="Sun Q."/>
            <person name="Zhou Y."/>
        </authorList>
    </citation>
    <scope>NUCLEOTIDE SEQUENCE</scope>
    <source>
        <strain evidence="1">CGMCC 4.3508</strain>
    </source>
</reference>
<dbReference type="AlphaFoldDB" id="A0A917RW18"/>
<reference evidence="1" key="1">
    <citation type="journal article" date="2014" name="Int. J. Syst. Evol. Microbiol.">
        <title>Complete genome sequence of Corynebacterium casei LMG S-19264T (=DSM 44701T), isolated from a smear-ripened cheese.</title>
        <authorList>
            <consortium name="US DOE Joint Genome Institute (JGI-PGF)"/>
            <person name="Walter F."/>
            <person name="Albersmeier A."/>
            <person name="Kalinowski J."/>
            <person name="Ruckert C."/>
        </authorList>
    </citation>
    <scope>NUCLEOTIDE SEQUENCE</scope>
    <source>
        <strain evidence="1">CGMCC 4.3508</strain>
    </source>
</reference>
<evidence type="ECO:0008006" key="3">
    <source>
        <dbReference type="Google" id="ProtNLM"/>
    </source>
</evidence>
<gene>
    <name evidence="1" type="ORF">GCM10011588_61810</name>
</gene>
<dbReference type="InterPro" id="IPR027580">
    <property type="entry name" value="EXLDI"/>
</dbReference>
<dbReference type="Proteomes" id="UP000638263">
    <property type="component" value="Unassembled WGS sequence"/>
</dbReference>
<proteinExistence type="predicted"/>
<dbReference type="EMBL" id="BMMH01000022">
    <property type="protein sequence ID" value="GGL38849.1"/>
    <property type="molecule type" value="Genomic_DNA"/>
</dbReference>
<comment type="caution">
    <text evidence="1">The sequence shown here is derived from an EMBL/GenBank/DDBJ whole genome shotgun (WGS) entry which is preliminary data.</text>
</comment>
<keyword evidence="2" id="KW-1185">Reference proteome</keyword>
<organism evidence="1 2">
    <name type="scientific">Nocardia jinanensis</name>
    <dbReference type="NCBI Taxonomy" id="382504"/>
    <lineage>
        <taxon>Bacteria</taxon>
        <taxon>Bacillati</taxon>
        <taxon>Actinomycetota</taxon>
        <taxon>Actinomycetes</taxon>
        <taxon>Mycobacteriales</taxon>
        <taxon>Nocardiaceae</taxon>
        <taxon>Nocardia</taxon>
    </lineage>
</organism>